<sequence>MIKAVIFDMDGVLIDTEKHLVRCWCQAAREAGFPFTRENGLELRSLAAKYAGPLLQERFGKEFDYEKVRNRRKELMNQVLKEQGIEKKPGVDTLLDFLRAHGIKTAVATATDEERAARYLKEIGIYDKFDHIVCATMVPNGKPKPDIYLYACEKIKEKPCDCMGVEDSPNGIRAALDAGLKTVMVPDLTEPDETLKKELFAVAKSLDGLIPVIEQENKC</sequence>
<dbReference type="PRINTS" id="PR00413">
    <property type="entry name" value="HADHALOGNASE"/>
</dbReference>
<reference evidence="1 2" key="1">
    <citation type="submission" date="2020-08" db="EMBL/GenBank/DDBJ databases">
        <title>Genome public.</title>
        <authorList>
            <person name="Liu C."/>
            <person name="Sun Q."/>
        </authorList>
    </citation>
    <scope>NUCLEOTIDE SEQUENCE [LARGE SCALE GENOMIC DNA]</scope>
    <source>
        <strain evidence="1 2">BX0805</strain>
    </source>
</reference>
<gene>
    <name evidence="1" type="ORF">H8Z76_01530</name>
</gene>
<evidence type="ECO:0000313" key="1">
    <source>
        <dbReference type="EMBL" id="MBC5752715.1"/>
    </source>
</evidence>
<dbReference type="InterPro" id="IPR023198">
    <property type="entry name" value="PGP-like_dom2"/>
</dbReference>
<dbReference type="InterPro" id="IPR023214">
    <property type="entry name" value="HAD_sf"/>
</dbReference>
<comment type="caution">
    <text evidence="1">The sequence shown here is derived from an EMBL/GenBank/DDBJ whole genome shotgun (WGS) entry which is preliminary data.</text>
</comment>
<dbReference type="SFLD" id="SFLDG01135">
    <property type="entry name" value="C1.5.6:_HAD__Beta-PGM__Phospha"/>
    <property type="match status" value="1"/>
</dbReference>
<dbReference type="SFLD" id="SFLDG01129">
    <property type="entry name" value="C1.5:_HAD__Beta-PGM__Phosphata"/>
    <property type="match status" value="1"/>
</dbReference>
<dbReference type="Pfam" id="PF00702">
    <property type="entry name" value="Hydrolase"/>
    <property type="match status" value="1"/>
</dbReference>
<protein>
    <submittedName>
        <fullName evidence="1">HAD family phosphatase</fullName>
    </submittedName>
</protein>
<name>A0ABR7I701_9FIRM</name>
<dbReference type="InterPro" id="IPR006439">
    <property type="entry name" value="HAD-SF_hydro_IA"/>
</dbReference>
<accession>A0ABR7I701</accession>
<proteinExistence type="predicted"/>
<organism evidence="1 2">
    <name type="scientific">Roseburia yibonii</name>
    <dbReference type="NCBI Taxonomy" id="2763063"/>
    <lineage>
        <taxon>Bacteria</taxon>
        <taxon>Bacillati</taxon>
        <taxon>Bacillota</taxon>
        <taxon>Clostridia</taxon>
        <taxon>Lachnospirales</taxon>
        <taxon>Lachnospiraceae</taxon>
        <taxon>Roseburia</taxon>
    </lineage>
</organism>
<dbReference type="EMBL" id="JACOQH010000001">
    <property type="protein sequence ID" value="MBC5752715.1"/>
    <property type="molecule type" value="Genomic_DNA"/>
</dbReference>
<dbReference type="PANTHER" id="PTHR18901:SF38">
    <property type="entry name" value="PSEUDOURIDINE-5'-PHOSPHATASE"/>
    <property type="match status" value="1"/>
</dbReference>
<dbReference type="InterPro" id="IPR036412">
    <property type="entry name" value="HAD-like_sf"/>
</dbReference>
<dbReference type="PANTHER" id="PTHR18901">
    <property type="entry name" value="2-DEOXYGLUCOSE-6-PHOSPHATE PHOSPHATASE 2"/>
    <property type="match status" value="1"/>
</dbReference>
<evidence type="ECO:0000313" key="2">
    <source>
        <dbReference type="Proteomes" id="UP000621540"/>
    </source>
</evidence>
<dbReference type="Proteomes" id="UP000621540">
    <property type="component" value="Unassembled WGS sequence"/>
</dbReference>
<dbReference type="CDD" id="cd07505">
    <property type="entry name" value="HAD_BPGM-like"/>
    <property type="match status" value="1"/>
</dbReference>
<dbReference type="SUPFAM" id="SSF56784">
    <property type="entry name" value="HAD-like"/>
    <property type="match status" value="1"/>
</dbReference>
<dbReference type="SFLD" id="SFLDS00003">
    <property type="entry name" value="Haloacid_Dehalogenase"/>
    <property type="match status" value="1"/>
</dbReference>
<dbReference type="RefSeq" id="WP_186981435.1">
    <property type="nucleotide sequence ID" value="NZ_JACOQH010000001.1"/>
</dbReference>
<dbReference type="Gene3D" id="1.10.150.240">
    <property type="entry name" value="Putative phosphatase, domain 2"/>
    <property type="match status" value="1"/>
</dbReference>
<dbReference type="Gene3D" id="3.40.50.1000">
    <property type="entry name" value="HAD superfamily/HAD-like"/>
    <property type="match status" value="1"/>
</dbReference>
<dbReference type="NCBIfam" id="TIGR01549">
    <property type="entry name" value="HAD-SF-IA-v1"/>
    <property type="match status" value="1"/>
</dbReference>
<dbReference type="NCBIfam" id="TIGR01509">
    <property type="entry name" value="HAD-SF-IA-v3"/>
    <property type="match status" value="1"/>
</dbReference>
<keyword evidence="2" id="KW-1185">Reference proteome</keyword>